<gene>
    <name evidence="2" type="ORF">PGTUg99_005060</name>
</gene>
<comment type="caution">
    <text evidence="2">The sequence shown here is derived from an EMBL/GenBank/DDBJ whole genome shotgun (WGS) entry which is preliminary data.</text>
</comment>
<evidence type="ECO:0000313" key="3">
    <source>
        <dbReference type="Proteomes" id="UP000325313"/>
    </source>
</evidence>
<organism evidence="2 3">
    <name type="scientific">Puccinia graminis f. sp. tritici</name>
    <dbReference type="NCBI Taxonomy" id="56615"/>
    <lineage>
        <taxon>Eukaryota</taxon>
        <taxon>Fungi</taxon>
        <taxon>Dikarya</taxon>
        <taxon>Basidiomycota</taxon>
        <taxon>Pucciniomycotina</taxon>
        <taxon>Pucciniomycetes</taxon>
        <taxon>Pucciniales</taxon>
        <taxon>Pucciniaceae</taxon>
        <taxon>Puccinia</taxon>
    </lineage>
</organism>
<protein>
    <submittedName>
        <fullName evidence="2">Uncharacterized protein</fullName>
    </submittedName>
</protein>
<proteinExistence type="predicted"/>
<dbReference type="AlphaFoldDB" id="A0A5B0QGA0"/>
<sequence length="144" mass="15685">MQLWASSRCALSCAMLCARAPRVLRSQSDPVRPTLSVCLGDCSEPETPQTGPEDLKFSTLTSTPTPTSYSKPTPQTTSINTSHPSAIHLISTDHIHSFCLRTEDQIYPLTDKTPNGPHPQGSLFSLGFRYSVDLTPCRRGLLGP</sequence>
<name>A0A5B0QGA0_PUCGR</name>
<evidence type="ECO:0000313" key="2">
    <source>
        <dbReference type="EMBL" id="KAA1112228.1"/>
    </source>
</evidence>
<reference evidence="2 3" key="1">
    <citation type="submission" date="2019-05" db="EMBL/GenBank/DDBJ databases">
        <title>Emergence of the Ug99 lineage of the wheat stem rust pathogen through somatic hybridization.</title>
        <authorList>
            <person name="Li F."/>
            <person name="Upadhyaya N.M."/>
            <person name="Sperschneider J."/>
            <person name="Matny O."/>
            <person name="Nguyen-Phuc H."/>
            <person name="Mago R."/>
            <person name="Raley C."/>
            <person name="Miller M.E."/>
            <person name="Silverstein K.A.T."/>
            <person name="Henningsen E."/>
            <person name="Hirsch C.D."/>
            <person name="Visser B."/>
            <person name="Pretorius Z.A."/>
            <person name="Steffenson B.J."/>
            <person name="Schwessinger B."/>
            <person name="Dodds P.N."/>
            <person name="Figueroa M."/>
        </authorList>
    </citation>
    <scope>NUCLEOTIDE SEQUENCE [LARGE SCALE GENOMIC DNA]</scope>
    <source>
        <strain evidence="2 3">Ug99</strain>
    </source>
</reference>
<evidence type="ECO:0000256" key="1">
    <source>
        <dbReference type="SAM" id="MobiDB-lite"/>
    </source>
</evidence>
<feature type="region of interest" description="Disordered" evidence="1">
    <location>
        <begin position="43"/>
        <end position="79"/>
    </location>
</feature>
<accession>A0A5B0QGA0</accession>
<feature type="compositionally biased region" description="Low complexity" evidence="1">
    <location>
        <begin position="58"/>
        <end position="78"/>
    </location>
</feature>
<dbReference type="EMBL" id="VDEP01000280">
    <property type="protein sequence ID" value="KAA1112228.1"/>
    <property type="molecule type" value="Genomic_DNA"/>
</dbReference>
<dbReference type="Proteomes" id="UP000325313">
    <property type="component" value="Unassembled WGS sequence"/>
</dbReference>